<evidence type="ECO:0000313" key="2">
    <source>
        <dbReference type="EMBL" id="KEH37386.1"/>
    </source>
</evidence>
<evidence type="ECO:0000313" key="4">
    <source>
        <dbReference type="Proteomes" id="UP000002051"/>
    </source>
</evidence>
<evidence type="ECO:0000256" key="1">
    <source>
        <dbReference type="SAM" id="MobiDB-lite"/>
    </source>
</evidence>
<protein>
    <submittedName>
        <fullName evidence="2 3">Uncharacterized protein</fullName>
    </submittedName>
</protein>
<feature type="compositionally biased region" description="Polar residues" evidence="1">
    <location>
        <begin position="1"/>
        <end position="13"/>
    </location>
</feature>
<proteinExistence type="predicted"/>
<reference evidence="2 4" key="2">
    <citation type="journal article" date="2014" name="BMC Genomics">
        <title>An improved genome release (version Mt4.0) for the model legume Medicago truncatula.</title>
        <authorList>
            <person name="Tang H."/>
            <person name="Krishnakumar V."/>
            <person name="Bidwell S."/>
            <person name="Rosen B."/>
            <person name="Chan A."/>
            <person name="Zhou S."/>
            <person name="Gentzbittel L."/>
            <person name="Childs K.L."/>
            <person name="Yandell M."/>
            <person name="Gundlach H."/>
            <person name="Mayer K.F."/>
            <person name="Schwartz D.C."/>
            <person name="Town C.D."/>
        </authorList>
    </citation>
    <scope>GENOME REANNOTATION</scope>
    <source>
        <strain evidence="2">A17</strain>
        <strain evidence="3 4">cv. Jemalong A17</strain>
    </source>
</reference>
<organism evidence="2 4">
    <name type="scientific">Medicago truncatula</name>
    <name type="common">Barrel medic</name>
    <name type="synonym">Medicago tribuloides</name>
    <dbReference type="NCBI Taxonomy" id="3880"/>
    <lineage>
        <taxon>Eukaryota</taxon>
        <taxon>Viridiplantae</taxon>
        <taxon>Streptophyta</taxon>
        <taxon>Embryophyta</taxon>
        <taxon>Tracheophyta</taxon>
        <taxon>Spermatophyta</taxon>
        <taxon>Magnoliopsida</taxon>
        <taxon>eudicotyledons</taxon>
        <taxon>Gunneridae</taxon>
        <taxon>Pentapetalae</taxon>
        <taxon>rosids</taxon>
        <taxon>fabids</taxon>
        <taxon>Fabales</taxon>
        <taxon>Fabaceae</taxon>
        <taxon>Papilionoideae</taxon>
        <taxon>50 kb inversion clade</taxon>
        <taxon>NPAAA clade</taxon>
        <taxon>Hologalegina</taxon>
        <taxon>IRL clade</taxon>
        <taxon>Trifolieae</taxon>
        <taxon>Medicago</taxon>
    </lineage>
</organism>
<feature type="compositionally biased region" description="Low complexity" evidence="1">
    <location>
        <begin position="14"/>
        <end position="32"/>
    </location>
</feature>
<dbReference type="EnsemblPlants" id="KEH37386">
    <property type="protein sequence ID" value="KEH37386"/>
    <property type="gene ID" value="MTR_2g438330"/>
</dbReference>
<gene>
    <name evidence="2" type="ordered locus">MTR_2g438330</name>
</gene>
<dbReference type="EMBL" id="CM001218">
    <property type="protein sequence ID" value="KEH37386.1"/>
    <property type="molecule type" value="Genomic_DNA"/>
</dbReference>
<reference evidence="2 4" key="1">
    <citation type="journal article" date="2011" name="Nature">
        <title>The Medicago genome provides insight into the evolution of rhizobial symbioses.</title>
        <authorList>
            <person name="Young N.D."/>
            <person name="Debelle F."/>
            <person name="Oldroyd G.E."/>
            <person name="Geurts R."/>
            <person name="Cannon S.B."/>
            <person name="Udvardi M.K."/>
            <person name="Benedito V.A."/>
            <person name="Mayer K.F."/>
            <person name="Gouzy J."/>
            <person name="Schoof H."/>
            <person name="Van de Peer Y."/>
            <person name="Proost S."/>
            <person name="Cook D.R."/>
            <person name="Meyers B.C."/>
            <person name="Spannagl M."/>
            <person name="Cheung F."/>
            <person name="De Mita S."/>
            <person name="Krishnakumar V."/>
            <person name="Gundlach H."/>
            <person name="Zhou S."/>
            <person name="Mudge J."/>
            <person name="Bharti A.K."/>
            <person name="Murray J.D."/>
            <person name="Naoumkina M.A."/>
            <person name="Rosen B."/>
            <person name="Silverstein K.A."/>
            <person name="Tang H."/>
            <person name="Rombauts S."/>
            <person name="Zhao P.X."/>
            <person name="Zhou P."/>
            <person name="Barbe V."/>
            <person name="Bardou P."/>
            <person name="Bechner M."/>
            <person name="Bellec A."/>
            <person name="Berger A."/>
            <person name="Berges H."/>
            <person name="Bidwell S."/>
            <person name="Bisseling T."/>
            <person name="Choisne N."/>
            <person name="Couloux A."/>
            <person name="Denny R."/>
            <person name="Deshpande S."/>
            <person name="Dai X."/>
            <person name="Doyle J.J."/>
            <person name="Dudez A.M."/>
            <person name="Farmer A.D."/>
            <person name="Fouteau S."/>
            <person name="Franken C."/>
            <person name="Gibelin C."/>
            <person name="Gish J."/>
            <person name="Goldstein S."/>
            <person name="Gonzalez A.J."/>
            <person name="Green P.J."/>
            <person name="Hallab A."/>
            <person name="Hartog M."/>
            <person name="Hua A."/>
            <person name="Humphray S.J."/>
            <person name="Jeong D.H."/>
            <person name="Jing Y."/>
            <person name="Jocker A."/>
            <person name="Kenton S.M."/>
            <person name="Kim D.J."/>
            <person name="Klee K."/>
            <person name="Lai H."/>
            <person name="Lang C."/>
            <person name="Lin S."/>
            <person name="Macmil S.L."/>
            <person name="Magdelenat G."/>
            <person name="Matthews L."/>
            <person name="McCorrison J."/>
            <person name="Monaghan E.L."/>
            <person name="Mun J.H."/>
            <person name="Najar F.Z."/>
            <person name="Nicholson C."/>
            <person name="Noirot C."/>
            <person name="O'Bleness M."/>
            <person name="Paule C.R."/>
            <person name="Poulain J."/>
            <person name="Prion F."/>
            <person name="Qin B."/>
            <person name="Qu C."/>
            <person name="Retzel E.F."/>
            <person name="Riddle C."/>
            <person name="Sallet E."/>
            <person name="Samain S."/>
            <person name="Samson N."/>
            <person name="Sanders I."/>
            <person name="Saurat O."/>
            <person name="Scarpelli C."/>
            <person name="Schiex T."/>
            <person name="Segurens B."/>
            <person name="Severin A.J."/>
            <person name="Sherrier D.J."/>
            <person name="Shi R."/>
            <person name="Sims S."/>
            <person name="Singer S.R."/>
            <person name="Sinharoy S."/>
            <person name="Sterck L."/>
            <person name="Viollet A."/>
            <person name="Wang B.B."/>
            <person name="Wang K."/>
            <person name="Wang M."/>
            <person name="Wang X."/>
            <person name="Warfsmann J."/>
            <person name="Weissenbach J."/>
            <person name="White D.D."/>
            <person name="White J.D."/>
            <person name="Wiley G.B."/>
            <person name="Wincker P."/>
            <person name="Xing Y."/>
            <person name="Yang L."/>
            <person name="Yao Z."/>
            <person name="Ying F."/>
            <person name="Zhai J."/>
            <person name="Zhou L."/>
            <person name="Zuber A."/>
            <person name="Denarie J."/>
            <person name="Dixon R.A."/>
            <person name="May G.D."/>
            <person name="Schwartz D.C."/>
            <person name="Rogers J."/>
            <person name="Quetier F."/>
            <person name="Town C.D."/>
            <person name="Roe B.A."/>
        </authorList>
    </citation>
    <scope>NUCLEOTIDE SEQUENCE [LARGE SCALE GENOMIC DNA]</scope>
    <source>
        <strain evidence="2">A17</strain>
        <strain evidence="3 4">cv. Jemalong A17</strain>
    </source>
</reference>
<dbReference type="Proteomes" id="UP000002051">
    <property type="component" value="Chromosome 2"/>
</dbReference>
<evidence type="ECO:0000313" key="3">
    <source>
        <dbReference type="EnsemblPlants" id="KEH37386"/>
    </source>
</evidence>
<keyword evidence="4" id="KW-1185">Reference proteome</keyword>
<accession>A0A072V706</accession>
<reference evidence="3" key="3">
    <citation type="submission" date="2015-04" db="UniProtKB">
        <authorList>
            <consortium name="EnsemblPlants"/>
        </authorList>
    </citation>
    <scope>IDENTIFICATION</scope>
    <source>
        <strain evidence="3">cv. Jemalong A17</strain>
    </source>
</reference>
<name>A0A072V706_MEDTR</name>
<sequence>MSSKQPSIQQVLYPTTRPSSSSTATAPKPSGTKPISKDDTPDSSATREFSVPNSYVKHPRNWALLFLNIPPQDETLGFPLAAPSQLHLIQFRMGGFQITSLTILAFRGLIFHLKAFNIENSIIEELAEKNCYLPKKKH</sequence>
<dbReference type="HOGENOM" id="CLU_1858192_0_0_1"/>
<dbReference type="AlphaFoldDB" id="A0A072V706"/>
<feature type="region of interest" description="Disordered" evidence="1">
    <location>
        <begin position="1"/>
        <end position="50"/>
    </location>
</feature>